<proteinExistence type="predicted"/>
<evidence type="ECO:0000256" key="1">
    <source>
        <dbReference type="ARBA" id="ARBA00022443"/>
    </source>
</evidence>
<feature type="non-terminal residue" evidence="4">
    <location>
        <position position="96"/>
    </location>
</feature>
<feature type="domain" description="SH3" evidence="3">
    <location>
        <begin position="2"/>
        <end position="61"/>
    </location>
</feature>
<dbReference type="InterPro" id="IPR050384">
    <property type="entry name" value="Endophilin_SH3RF"/>
</dbReference>
<sequence>MKMSREYRVIHPYRPRESDELLIKKGDIIADVVEVEEGWLEGLLNGTRGIFPDNFVEPISPVSNIRSQQNNKNTTNIETIPVVKMKPIVRQELIAE</sequence>
<dbReference type="Proteomes" id="UP000078046">
    <property type="component" value="Unassembled WGS sequence"/>
</dbReference>
<accession>A0A177AZR7</accession>
<dbReference type="Pfam" id="PF14604">
    <property type="entry name" value="SH3_9"/>
    <property type="match status" value="1"/>
</dbReference>
<dbReference type="GO" id="GO:0016477">
    <property type="term" value="P:cell migration"/>
    <property type="evidence" value="ECO:0007669"/>
    <property type="project" value="TreeGrafter"/>
</dbReference>
<protein>
    <recommendedName>
        <fullName evidence="3">SH3 domain-containing protein</fullName>
    </recommendedName>
</protein>
<name>A0A177AZR7_9BILA</name>
<dbReference type="AlphaFoldDB" id="A0A177AZR7"/>
<evidence type="ECO:0000256" key="2">
    <source>
        <dbReference type="PROSITE-ProRule" id="PRU00192"/>
    </source>
</evidence>
<dbReference type="Gene3D" id="2.30.30.40">
    <property type="entry name" value="SH3 Domains"/>
    <property type="match status" value="1"/>
</dbReference>
<organism evidence="4 5">
    <name type="scientific">Intoshia linei</name>
    <dbReference type="NCBI Taxonomy" id="1819745"/>
    <lineage>
        <taxon>Eukaryota</taxon>
        <taxon>Metazoa</taxon>
        <taxon>Spiralia</taxon>
        <taxon>Lophotrochozoa</taxon>
        <taxon>Mesozoa</taxon>
        <taxon>Orthonectida</taxon>
        <taxon>Rhopaluridae</taxon>
        <taxon>Intoshia</taxon>
    </lineage>
</organism>
<dbReference type="PROSITE" id="PS50002">
    <property type="entry name" value="SH3"/>
    <property type="match status" value="1"/>
</dbReference>
<evidence type="ECO:0000313" key="4">
    <source>
        <dbReference type="EMBL" id="OAF66863.1"/>
    </source>
</evidence>
<reference evidence="4 5" key="1">
    <citation type="submission" date="2016-04" db="EMBL/GenBank/DDBJ databases">
        <title>The genome of Intoshia linei affirms orthonectids as highly simplified spiralians.</title>
        <authorList>
            <person name="Mikhailov K.V."/>
            <person name="Slusarev G.S."/>
            <person name="Nikitin M.A."/>
            <person name="Logacheva M.D."/>
            <person name="Penin A."/>
            <person name="Aleoshin V."/>
            <person name="Panchin Y.V."/>
        </authorList>
    </citation>
    <scope>NUCLEOTIDE SEQUENCE [LARGE SCALE GENOMIC DNA]</scope>
    <source>
        <strain evidence="4">Intl2013</strain>
        <tissue evidence="4">Whole animal</tissue>
    </source>
</reference>
<keyword evidence="5" id="KW-1185">Reference proteome</keyword>
<evidence type="ECO:0000313" key="5">
    <source>
        <dbReference type="Proteomes" id="UP000078046"/>
    </source>
</evidence>
<dbReference type="EMBL" id="LWCA01000809">
    <property type="protein sequence ID" value="OAF66863.1"/>
    <property type="molecule type" value="Genomic_DNA"/>
</dbReference>
<dbReference type="PANTHER" id="PTHR14167:SF92">
    <property type="entry name" value="CIN85 AND CD2AP RELATED, ISOFORM J"/>
    <property type="match status" value="1"/>
</dbReference>
<gene>
    <name evidence="4" type="ORF">A3Q56_05426</name>
</gene>
<evidence type="ECO:0000259" key="3">
    <source>
        <dbReference type="PROSITE" id="PS50002"/>
    </source>
</evidence>
<dbReference type="SMART" id="SM00326">
    <property type="entry name" value="SH3"/>
    <property type="match status" value="1"/>
</dbReference>
<dbReference type="InterPro" id="IPR036028">
    <property type="entry name" value="SH3-like_dom_sf"/>
</dbReference>
<dbReference type="SUPFAM" id="SSF50044">
    <property type="entry name" value="SH3-domain"/>
    <property type="match status" value="1"/>
</dbReference>
<comment type="caution">
    <text evidence="4">The sequence shown here is derived from an EMBL/GenBank/DDBJ whole genome shotgun (WGS) entry which is preliminary data.</text>
</comment>
<keyword evidence="1 2" id="KW-0728">SH3 domain</keyword>
<dbReference type="PANTHER" id="PTHR14167">
    <property type="entry name" value="SH3 DOMAIN-CONTAINING"/>
    <property type="match status" value="1"/>
</dbReference>
<dbReference type="GO" id="GO:0007015">
    <property type="term" value="P:actin filament organization"/>
    <property type="evidence" value="ECO:0007669"/>
    <property type="project" value="TreeGrafter"/>
</dbReference>
<dbReference type="PRINTS" id="PR00452">
    <property type="entry name" value="SH3DOMAIN"/>
</dbReference>
<dbReference type="InterPro" id="IPR001452">
    <property type="entry name" value="SH3_domain"/>
</dbReference>
<dbReference type="OrthoDB" id="10255964at2759"/>